<evidence type="ECO:0000256" key="4">
    <source>
        <dbReference type="ARBA" id="ARBA00022679"/>
    </source>
</evidence>
<dbReference type="InterPro" id="IPR027417">
    <property type="entry name" value="P-loop_NTPase"/>
</dbReference>
<dbReference type="GO" id="GO:0019521">
    <property type="term" value="P:D-gluconate metabolic process"/>
    <property type="evidence" value="ECO:0007669"/>
    <property type="project" value="UniProtKB-KW"/>
</dbReference>
<proteinExistence type="inferred from homology"/>
<gene>
    <name evidence="11" type="ORF">JIN82_05305</name>
</gene>
<dbReference type="InterPro" id="IPR031322">
    <property type="entry name" value="Shikimate/glucono_kinase"/>
</dbReference>
<keyword evidence="6 10" id="KW-0418">Kinase</keyword>
<evidence type="ECO:0000313" key="12">
    <source>
        <dbReference type="Proteomes" id="UP000624703"/>
    </source>
</evidence>
<organism evidence="11 12">
    <name type="scientific">Persicirhabdus sediminis</name>
    <dbReference type="NCBI Taxonomy" id="454144"/>
    <lineage>
        <taxon>Bacteria</taxon>
        <taxon>Pseudomonadati</taxon>
        <taxon>Verrucomicrobiota</taxon>
        <taxon>Verrucomicrobiia</taxon>
        <taxon>Verrucomicrobiales</taxon>
        <taxon>Verrucomicrobiaceae</taxon>
        <taxon>Persicirhabdus</taxon>
    </lineage>
</organism>
<dbReference type="Pfam" id="PF01202">
    <property type="entry name" value="SKI"/>
    <property type="match status" value="1"/>
</dbReference>
<evidence type="ECO:0000256" key="2">
    <source>
        <dbReference type="ARBA" id="ARBA00008420"/>
    </source>
</evidence>
<dbReference type="GO" id="GO:0046316">
    <property type="term" value="F:gluconokinase activity"/>
    <property type="evidence" value="ECO:0007669"/>
    <property type="project" value="UniProtKB-EC"/>
</dbReference>
<keyword evidence="8" id="KW-0311">Gluconate utilization</keyword>
<protein>
    <recommendedName>
        <fullName evidence="3 10">Gluconokinase</fullName>
        <ecNumber evidence="3 10">2.7.1.12</ecNumber>
    </recommendedName>
</protein>
<dbReference type="EC" id="2.7.1.12" evidence="3 10"/>
<dbReference type="PRINTS" id="PR01100">
    <property type="entry name" value="SHIKIMTKNASE"/>
</dbReference>
<evidence type="ECO:0000256" key="6">
    <source>
        <dbReference type="ARBA" id="ARBA00022777"/>
    </source>
</evidence>
<reference evidence="11" key="1">
    <citation type="submission" date="2021-01" db="EMBL/GenBank/DDBJ databases">
        <title>Modified the classification status of verrucomicrobia.</title>
        <authorList>
            <person name="Feng X."/>
        </authorList>
    </citation>
    <scope>NUCLEOTIDE SEQUENCE</scope>
    <source>
        <strain evidence="11">_KCTC 22039</strain>
    </source>
</reference>
<dbReference type="SUPFAM" id="SSF52540">
    <property type="entry name" value="P-loop containing nucleoside triphosphate hydrolases"/>
    <property type="match status" value="1"/>
</dbReference>
<sequence>MNETDYIFPTIILMGVCGCGKTTIGKQLAAMLDGQFFDGDDYHPASNIDKMSHGIALNDTDRKSWLDSLCQLINSRKSSGEPTIVACSSLKSTYRQQLRSCAVKTQFVYLRGDRQTILQRMQNRANQENHFMPASLIDSQFAILEEPVNAIQVDISSSPEEICPQIIAAVKMTLGMDCPV</sequence>
<comment type="catalytic activity">
    <reaction evidence="9 10">
        <text>D-gluconate + ATP = 6-phospho-D-gluconate + ADP + H(+)</text>
        <dbReference type="Rhea" id="RHEA:19433"/>
        <dbReference type="ChEBI" id="CHEBI:15378"/>
        <dbReference type="ChEBI" id="CHEBI:18391"/>
        <dbReference type="ChEBI" id="CHEBI:30616"/>
        <dbReference type="ChEBI" id="CHEBI:58759"/>
        <dbReference type="ChEBI" id="CHEBI:456216"/>
        <dbReference type="EC" id="2.7.1.12"/>
    </reaction>
</comment>
<keyword evidence="4 10" id="KW-0808">Transferase</keyword>
<dbReference type="InterPro" id="IPR006001">
    <property type="entry name" value="Therm_gnt_kin"/>
</dbReference>
<dbReference type="GO" id="GO:0005737">
    <property type="term" value="C:cytoplasm"/>
    <property type="evidence" value="ECO:0007669"/>
    <property type="project" value="TreeGrafter"/>
</dbReference>
<dbReference type="FunFam" id="3.40.50.300:FF:000522">
    <property type="entry name" value="Gluconokinase"/>
    <property type="match status" value="1"/>
</dbReference>
<comment type="pathway">
    <text evidence="1">Carbohydrate acid metabolism.</text>
</comment>
<dbReference type="NCBIfam" id="TIGR01313">
    <property type="entry name" value="therm_gnt_kin"/>
    <property type="match status" value="1"/>
</dbReference>
<comment type="similarity">
    <text evidence="2 10">Belongs to the gluconokinase GntK/GntV family.</text>
</comment>
<evidence type="ECO:0000256" key="9">
    <source>
        <dbReference type="ARBA" id="ARBA00048090"/>
    </source>
</evidence>
<dbReference type="Gene3D" id="3.40.50.300">
    <property type="entry name" value="P-loop containing nucleotide triphosphate hydrolases"/>
    <property type="match status" value="1"/>
</dbReference>
<dbReference type="AlphaFoldDB" id="A0A8J7MCE6"/>
<keyword evidence="5 10" id="KW-0547">Nucleotide-binding</keyword>
<evidence type="ECO:0000313" key="11">
    <source>
        <dbReference type="EMBL" id="MBK1790572.1"/>
    </source>
</evidence>
<accession>A0A8J7MCE6</accession>
<comment type="caution">
    <text evidence="11">The sequence shown here is derived from an EMBL/GenBank/DDBJ whole genome shotgun (WGS) entry which is preliminary data.</text>
</comment>
<dbReference type="Proteomes" id="UP000624703">
    <property type="component" value="Unassembled WGS sequence"/>
</dbReference>
<name>A0A8J7MCE6_9BACT</name>
<keyword evidence="7 10" id="KW-0067">ATP-binding</keyword>
<dbReference type="PANTHER" id="PTHR43442">
    <property type="entry name" value="GLUCONOKINASE-RELATED"/>
    <property type="match status" value="1"/>
</dbReference>
<evidence type="ECO:0000256" key="3">
    <source>
        <dbReference type="ARBA" id="ARBA00012054"/>
    </source>
</evidence>
<evidence type="ECO:0000256" key="7">
    <source>
        <dbReference type="ARBA" id="ARBA00022840"/>
    </source>
</evidence>
<evidence type="ECO:0000256" key="10">
    <source>
        <dbReference type="RuleBase" id="RU363066"/>
    </source>
</evidence>
<evidence type="ECO:0000256" key="8">
    <source>
        <dbReference type="ARBA" id="ARBA00023064"/>
    </source>
</evidence>
<evidence type="ECO:0000256" key="1">
    <source>
        <dbReference type="ARBA" id="ARBA00004761"/>
    </source>
</evidence>
<dbReference type="CDD" id="cd02021">
    <property type="entry name" value="GntK"/>
    <property type="match status" value="1"/>
</dbReference>
<keyword evidence="12" id="KW-1185">Reference proteome</keyword>
<dbReference type="GO" id="GO:0005524">
    <property type="term" value="F:ATP binding"/>
    <property type="evidence" value="ECO:0007669"/>
    <property type="project" value="UniProtKB-KW"/>
</dbReference>
<evidence type="ECO:0000256" key="5">
    <source>
        <dbReference type="ARBA" id="ARBA00022741"/>
    </source>
</evidence>
<dbReference type="EMBL" id="JAENIM010000023">
    <property type="protein sequence ID" value="MBK1790572.1"/>
    <property type="molecule type" value="Genomic_DNA"/>
</dbReference>
<dbReference type="PANTHER" id="PTHR43442:SF3">
    <property type="entry name" value="GLUCONOKINASE-RELATED"/>
    <property type="match status" value="1"/>
</dbReference>